<dbReference type="Gene3D" id="3.30.1130.10">
    <property type="match status" value="1"/>
</dbReference>
<dbReference type="InterPro" id="IPR006157">
    <property type="entry name" value="FolB_dom"/>
</dbReference>
<organism evidence="8 9">
    <name type="scientific">OM182 bacterium MED-G24</name>
    <dbReference type="NCBI Taxonomy" id="1986255"/>
    <lineage>
        <taxon>Bacteria</taxon>
        <taxon>Pseudomonadati</taxon>
        <taxon>Pseudomonadota</taxon>
        <taxon>Gammaproteobacteria</taxon>
        <taxon>OMG group</taxon>
        <taxon>OM182 clade</taxon>
    </lineage>
</organism>
<dbReference type="GO" id="GO:0005737">
    <property type="term" value="C:cytoplasm"/>
    <property type="evidence" value="ECO:0007669"/>
    <property type="project" value="TreeGrafter"/>
</dbReference>
<evidence type="ECO:0000256" key="4">
    <source>
        <dbReference type="ARBA" id="ARBA00022909"/>
    </source>
</evidence>
<dbReference type="GO" id="GO:0046656">
    <property type="term" value="P:folic acid biosynthetic process"/>
    <property type="evidence" value="ECO:0007669"/>
    <property type="project" value="UniProtKB-UniRule"/>
</dbReference>
<dbReference type="CDD" id="cd00534">
    <property type="entry name" value="DHNA_DHNTPE"/>
    <property type="match status" value="1"/>
</dbReference>
<dbReference type="EMBL" id="NTKD01000069">
    <property type="protein sequence ID" value="PDH36379.1"/>
    <property type="molecule type" value="Genomic_DNA"/>
</dbReference>
<proteinExistence type="inferred from homology"/>
<dbReference type="EC" id="4.1.2.25" evidence="6"/>
<name>A0A2A5WIR0_9GAMM</name>
<protein>
    <recommendedName>
        <fullName evidence="6">7,8-dihydroneopterin aldolase</fullName>
        <ecNumber evidence="6">4.1.2.25</ecNumber>
    </recommendedName>
</protein>
<keyword evidence="5 6" id="KW-0456">Lyase</keyword>
<evidence type="ECO:0000256" key="2">
    <source>
        <dbReference type="ARBA" id="ARBA00005013"/>
    </source>
</evidence>
<comment type="caution">
    <text evidence="8">The sequence shown here is derived from an EMBL/GenBank/DDBJ whole genome shotgun (WGS) entry which is preliminary data.</text>
</comment>
<evidence type="ECO:0000256" key="3">
    <source>
        <dbReference type="ARBA" id="ARBA00005708"/>
    </source>
</evidence>
<accession>A0A2A5WIR0</accession>
<dbReference type="InterPro" id="IPR006156">
    <property type="entry name" value="Dihydroneopterin_aldolase"/>
</dbReference>
<dbReference type="InterPro" id="IPR043133">
    <property type="entry name" value="GTP-CH-I_C/QueF"/>
</dbReference>
<evidence type="ECO:0000256" key="5">
    <source>
        <dbReference type="ARBA" id="ARBA00023239"/>
    </source>
</evidence>
<dbReference type="NCBIfam" id="TIGR00526">
    <property type="entry name" value="folB_dom"/>
    <property type="match status" value="1"/>
</dbReference>
<dbReference type="GO" id="GO:0004150">
    <property type="term" value="F:dihydroneopterin aldolase activity"/>
    <property type="evidence" value="ECO:0007669"/>
    <property type="project" value="UniProtKB-UniRule"/>
</dbReference>
<dbReference type="GO" id="GO:0046654">
    <property type="term" value="P:tetrahydrofolate biosynthetic process"/>
    <property type="evidence" value="ECO:0007669"/>
    <property type="project" value="UniProtKB-UniRule"/>
</dbReference>
<reference evidence="8 9" key="1">
    <citation type="submission" date="2017-08" db="EMBL/GenBank/DDBJ databases">
        <title>Fine stratification of microbial communities through a metagenomic profile of the photic zone.</title>
        <authorList>
            <person name="Haro-Moreno J.M."/>
            <person name="Lopez-Perez M."/>
            <person name="De La Torre J."/>
            <person name="Picazo A."/>
            <person name="Camacho A."/>
            <person name="Rodriguez-Valera F."/>
        </authorList>
    </citation>
    <scope>NUCLEOTIDE SEQUENCE [LARGE SCALE GENOMIC DNA]</scope>
    <source>
        <strain evidence="8">MED-G24</strain>
    </source>
</reference>
<sequence length="121" mass="13446">MDRLAIKGLSVETIIGINPWERETRQPLVIDLELQVDTQAAARSDKVADTVDYGKLARRLRNLIAQSRFQLIERVAETIAGDVLGQDQRILAVTVCVTKPHAIPDTTVSLTITRPRTLSET</sequence>
<dbReference type="SUPFAM" id="SSF55620">
    <property type="entry name" value="Tetrahydrobiopterin biosynthesis enzymes-like"/>
    <property type="match status" value="1"/>
</dbReference>
<dbReference type="Pfam" id="PF02152">
    <property type="entry name" value="FolB"/>
    <property type="match status" value="1"/>
</dbReference>
<comment type="catalytic activity">
    <reaction evidence="1 6">
        <text>7,8-dihydroneopterin = 6-hydroxymethyl-7,8-dihydropterin + glycolaldehyde</text>
        <dbReference type="Rhea" id="RHEA:10540"/>
        <dbReference type="ChEBI" id="CHEBI:17001"/>
        <dbReference type="ChEBI" id="CHEBI:17071"/>
        <dbReference type="ChEBI" id="CHEBI:44841"/>
        <dbReference type="EC" id="4.1.2.25"/>
    </reaction>
</comment>
<evidence type="ECO:0000256" key="6">
    <source>
        <dbReference type="RuleBase" id="RU362079"/>
    </source>
</evidence>
<dbReference type="Proteomes" id="UP000219327">
    <property type="component" value="Unassembled WGS sequence"/>
</dbReference>
<keyword evidence="4 6" id="KW-0289">Folate biosynthesis</keyword>
<dbReference type="NCBIfam" id="TIGR00525">
    <property type="entry name" value="folB"/>
    <property type="match status" value="1"/>
</dbReference>
<evidence type="ECO:0000259" key="7">
    <source>
        <dbReference type="SMART" id="SM00905"/>
    </source>
</evidence>
<dbReference type="PANTHER" id="PTHR42844:SF1">
    <property type="entry name" value="DIHYDRONEOPTERIN ALDOLASE 1-RELATED"/>
    <property type="match status" value="1"/>
</dbReference>
<feature type="domain" description="Dihydroneopterin aldolase/epimerase" evidence="7">
    <location>
        <begin position="4"/>
        <end position="114"/>
    </location>
</feature>
<evidence type="ECO:0000313" key="8">
    <source>
        <dbReference type="EMBL" id="PDH36379.1"/>
    </source>
</evidence>
<evidence type="ECO:0000313" key="9">
    <source>
        <dbReference type="Proteomes" id="UP000219327"/>
    </source>
</evidence>
<comment type="similarity">
    <text evidence="3 6">Belongs to the DHNA family.</text>
</comment>
<gene>
    <name evidence="8" type="primary">folB</name>
    <name evidence="8" type="ORF">CNE99_09795</name>
</gene>
<comment type="pathway">
    <text evidence="2 6">Cofactor biosynthesis; tetrahydrofolate biosynthesis; 2-amino-4-hydroxy-6-hydroxymethyl-7,8-dihydropteridine diphosphate from 7,8-dihydroneopterin triphosphate: step 3/4.</text>
</comment>
<evidence type="ECO:0000256" key="1">
    <source>
        <dbReference type="ARBA" id="ARBA00001353"/>
    </source>
</evidence>
<dbReference type="PANTHER" id="PTHR42844">
    <property type="entry name" value="DIHYDRONEOPTERIN ALDOLASE 1-RELATED"/>
    <property type="match status" value="1"/>
</dbReference>
<dbReference type="AlphaFoldDB" id="A0A2A5WIR0"/>
<dbReference type="SMART" id="SM00905">
    <property type="entry name" value="FolB"/>
    <property type="match status" value="1"/>
</dbReference>
<dbReference type="UniPathway" id="UPA00077">
    <property type="reaction ID" value="UER00154"/>
</dbReference>
<comment type="function">
    <text evidence="6">Catalyzes the conversion of 7,8-dihydroneopterin to 6-hydroxymethyl-7,8-dihydropterin.</text>
</comment>